<feature type="transmembrane region" description="Helical" evidence="1">
    <location>
        <begin position="119"/>
        <end position="146"/>
    </location>
</feature>
<keyword evidence="1" id="KW-0472">Membrane</keyword>
<organism evidence="2 3">
    <name type="scientific">Capillimicrobium parvum</name>
    <dbReference type="NCBI Taxonomy" id="2884022"/>
    <lineage>
        <taxon>Bacteria</taxon>
        <taxon>Bacillati</taxon>
        <taxon>Actinomycetota</taxon>
        <taxon>Thermoleophilia</taxon>
        <taxon>Solirubrobacterales</taxon>
        <taxon>Capillimicrobiaceae</taxon>
        <taxon>Capillimicrobium</taxon>
    </lineage>
</organism>
<dbReference type="Proteomes" id="UP001162834">
    <property type="component" value="Chromosome"/>
</dbReference>
<name>A0A9E6XSX4_9ACTN</name>
<dbReference type="KEGG" id="sbae:DSM104329_00426"/>
<evidence type="ECO:0000313" key="2">
    <source>
        <dbReference type="EMBL" id="UGS34055.1"/>
    </source>
</evidence>
<keyword evidence="1" id="KW-0812">Transmembrane</keyword>
<proteinExistence type="predicted"/>
<dbReference type="AlphaFoldDB" id="A0A9E6XSX4"/>
<gene>
    <name evidence="2" type="ORF">DSM104329_00426</name>
</gene>
<dbReference type="RefSeq" id="WP_259313745.1">
    <property type="nucleotide sequence ID" value="NZ_CP087164.1"/>
</dbReference>
<accession>A0A9E6XSX4</accession>
<keyword evidence="3" id="KW-1185">Reference proteome</keyword>
<reference evidence="2" key="1">
    <citation type="journal article" date="2022" name="Int. J. Syst. Evol. Microbiol.">
        <title>Pseudomonas aegrilactucae sp. nov. and Pseudomonas morbosilactucae sp. nov., pathogens causing bacterial rot of lettuce in Japan.</title>
        <authorList>
            <person name="Sawada H."/>
            <person name="Fujikawa T."/>
            <person name="Satou M."/>
        </authorList>
    </citation>
    <scope>NUCLEOTIDE SEQUENCE</scope>
    <source>
        <strain evidence="2">0166_1</strain>
    </source>
</reference>
<protein>
    <recommendedName>
        <fullName evidence="4">Aromatic ring-opening dioxygenase LigA</fullName>
    </recommendedName>
</protein>
<dbReference type="EMBL" id="CP087164">
    <property type="protein sequence ID" value="UGS34055.1"/>
    <property type="molecule type" value="Genomic_DNA"/>
</dbReference>
<evidence type="ECO:0008006" key="4">
    <source>
        <dbReference type="Google" id="ProtNLM"/>
    </source>
</evidence>
<evidence type="ECO:0000313" key="3">
    <source>
        <dbReference type="Proteomes" id="UP001162834"/>
    </source>
</evidence>
<evidence type="ECO:0000256" key="1">
    <source>
        <dbReference type="SAM" id="Phobius"/>
    </source>
</evidence>
<keyword evidence="1" id="KW-1133">Transmembrane helix</keyword>
<sequence length="174" mass="17941">MGIAAGLLATGVLALVGGTYAHDVVHDQLAPQKIFFPADAKSGLPDNLSQYAGQQVDTGAEAKAYANDFIGLHLTEIAGGKTYAEVSGASLADPTNQKLAQQTQTLFRGETLRGLLLNAWGWATVGTVAIIAGIVLLVLGGLLFLLPALDWLLNDRRVAGANAAPARPAPIAGD</sequence>